<comment type="caution">
    <text evidence="1">The sequence shown here is derived from an EMBL/GenBank/DDBJ whole genome shotgun (WGS) entry which is preliminary data.</text>
</comment>
<accession>A0A9D4F0A4</accession>
<dbReference type="Proteomes" id="UP000828390">
    <property type="component" value="Unassembled WGS sequence"/>
</dbReference>
<protein>
    <submittedName>
        <fullName evidence="1">Uncharacterized protein</fullName>
    </submittedName>
</protein>
<evidence type="ECO:0000313" key="2">
    <source>
        <dbReference type="Proteomes" id="UP000828390"/>
    </source>
</evidence>
<keyword evidence="2" id="KW-1185">Reference proteome</keyword>
<dbReference type="AlphaFoldDB" id="A0A9D4F0A4"/>
<gene>
    <name evidence="1" type="ORF">DPMN_168240</name>
</gene>
<evidence type="ECO:0000313" key="1">
    <source>
        <dbReference type="EMBL" id="KAH3790045.1"/>
    </source>
</evidence>
<sequence>MALFLLSGRSVPCSLVQARLGSPWISMVPPDVTRMALGSRSPAWSARVPVFVRNRCEIDCVKTTL</sequence>
<proteinExistence type="predicted"/>
<reference evidence="1" key="1">
    <citation type="journal article" date="2019" name="bioRxiv">
        <title>The Genome of the Zebra Mussel, Dreissena polymorpha: A Resource for Invasive Species Research.</title>
        <authorList>
            <person name="McCartney M.A."/>
            <person name="Auch B."/>
            <person name="Kono T."/>
            <person name="Mallez S."/>
            <person name="Zhang Y."/>
            <person name="Obille A."/>
            <person name="Becker A."/>
            <person name="Abrahante J.E."/>
            <person name="Garbe J."/>
            <person name="Badalamenti J.P."/>
            <person name="Herman A."/>
            <person name="Mangelson H."/>
            <person name="Liachko I."/>
            <person name="Sullivan S."/>
            <person name="Sone E.D."/>
            <person name="Koren S."/>
            <person name="Silverstein K.A.T."/>
            <person name="Beckman K.B."/>
            <person name="Gohl D.M."/>
        </authorList>
    </citation>
    <scope>NUCLEOTIDE SEQUENCE</scope>
    <source>
        <strain evidence="1">Duluth1</strain>
        <tissue evidence="1">Whole animal</tissue>
    </source>
</reference>
<dbReference type="EMBL" id="JAIWYP010000008">
    <property type="protein sequence ID" value="KAH3790045.1"/>
    <property type="molecule type" value="Genomic_DNA"/>
</dbReference>
<name>A0A9D4F0A4_DREPO</name>
<organism evidence="1 2">
    <name type="scientific">Dreissena polymorpha</name>
    <name type="common">Zebra mussel</name>
    <name type="synonym">Mytilus polymorpha</name>
    <dbReference type="NCBI Taxonomy" id="45954"/>
    <lineage>
        <taxon>Eukaryota</taxon>
        <taxon>Metazoa</taxon>
        <taxon>Spiralia</taxon>
        <taxon>Lophotrochozoa</taxon>
        <taxon>Mollusca</taxon>
        <taxon>Bivalvia</taxon>
        <taxon>Autobranchia</taxon>
        <taxon>Heteroconchia</taxon>
        <taxon>Euheterodonta</taxon>
        <taxon>Imparidentia</taxon>
        <taxon>Neoheterodontei</taxon>
        <taxon>Myida</taxon>
        <taxon>Dreissenoidea</taxon>
        <taxon>Dreissenidae</taxon>
        <taxon>Dreissena</taxon>
    </lineage>
</organism>
<reference evidence="1" key="2">
    <citation type="submission" date="2020-11" db="EMBL/GenBank/DDBJ databases">
        <authorList>
            <person name="McCartney M.A."/>
            <person name="Auch B."/>
            <person name="Kono T."/>
            <person name="Mallez S."/>
            <person name="Becker A."/>
            <person name="Gohl D.M."/>
            <person name="Silverstein K.A.T."/>
            <person name="Koren S."/>
            <person name="Bechman K.B."/>
            <person name="Herman A."/>
            <person name="Abrahante J.E."/>
            <person name="Garbe J."/>
        </authorList>
    </citation>
    <scope>NUCLEOTIDE SEQUENCE</scope>
    <source>
        <strain evidence="1">Duluth1</strain>
        <tissue evidence="1">Whole animal</tissue>
    </source>
</reference>